<evidence type="ECO:0000256" key="4">
    <source>
        <dbReference type="ARBA" id="ARBA00022519"/>
    </source>
</evidence>
<feature type="domain" description="Tripartite ATP-independent periplasmic transporters DctQ component" evidence="10">
    <location>
        <begin position="23"/>
        <end position="150"/>
    </location>
</feature>
<keyword evidence="5 9" id="KW-0812">Transmembrane</keyword>
<dbReference type="PANTHER" id="PTHR35011">
    <property type="entry name" value="2,3-DIKETO-L-GULONATE TRAP TRANSPORTER SMALL PERMEASE PROTEIN YIAM"/>
    <property type="match status" value="1"/>
</dbReference>
<evidence type="ECO:0000259" key="10">
    <source>
        <dbReference type="Pfam" id="PF04290"/>
    </source>
</evidence>
<gene>
    <name evidence="11" type="ORF">SAMN05216498_0044</name>
</gene>
<dbReference type="GO" id="GO:0005886">
    <property type="term" value="C:plasma membrane"/>
    <property type="evidence" value="ECO:0007669"/>
    <property type="project" value="UniProtKB-SubCell"/>
</dbReference>
<evidence type="ECO:0000313" key="12">
    <source>
        <dbReference type="Proteomes" id="UP000199334"/>
    </source>
</evidence>
<dbReference type="Pfam" id="PF04290">
    <property type="entry name" value="DctQ"/>
    <property type="match status" value="1"/>
</dbReference>
<dbReference type="EMBL" id="FNIG01000010">
    <property type="protein sequence ID" value="SDN85294.1"/>
    <property type="molecule type" value="Genomic_DNA"/>
</dbReference>
<feature type="transmembrane region" description="Helical" evidence="9">
    <location>
        <begin position="127"/>
        <end position="150"/>
    </location>
</feature>
<sequence length="162" mass="18488">MERLVRHLCLGLQYVAQFVLFIMAIMVTLDVLGRWLFKSPIIGTVDIVEVGLIIVIFASLAFTHLKEEHITVDFVVEKFPKRIQSIIEMFINLCITVVMLLISWSLWGNAIRLMESNTVTGDIRLPLHIFAFFAVIGTVLFALVSIIFIFKYGQKVVKKDES</sequence>
<evidence type="ECO:0000256" key="6">
    <source>
        <dbReference type="ARBA" id="ARBA00022989"/>
    </source>
</evidence>
<evidence type="ECO:0000313" key="11">
    <source>
        <dbReference type="EMBL" id="SDN85294.1"/>
    </source>
</evidence>
<evidence type="ECO:0000256" key="1">
    <source>
        <dbReference type="ARBA" id="ARBA00004429"/>
    </source>
</evidence>
<keyword evidence="4" id="KW-0997">Cell inner membrane</keyword>
<evidence type="ECO:0000256" key="2">
    <source>
        <dbReference type="ARBA" id="ARBA00022448"/>
    </source>
</evidence>
<organism evidence="11 12">
    <name type="scientific">Tenuibacillus multivorans</name>
    <dbReference type="NCBI Taxonomy" id="237069"/>
    <lineage>
        <taxon>Bacteria</taxon>
        <taxon>Bacillati</taxon>
        <taxon>Bacillota</taxon>
        <taxon>Bacilli</taxon>
        <taxon>Bacillales</taxon>
        <taxon>Bacillaceae</taxon>
        <taxon>Tenuibacillus</taxon>
    </lineage>
</organism>
<reference evidence="11 12" key="1">
    <citation type="submission" date="2016-10" db="EMBL/GenBank/DDBJ databases">
        <authorList>
            <person name="de Groot N.N."/>
        </authorList>
    </citation>
    <scope>NUCLEOTIDE SEQUENCE [LARGE SCALE GENOMIC DNA]</scope>
    <source>
        <strain evidence="11 12">CGMCC 1.3442</strain>
    </source>
</reference>
<dbReference type="InterPro" id="IPR007387">
    <property type="entry name" value="TRAP_DctQ"/>
</dbReference>
<feature type="transmembrane region" description="Helical" evidence="9">
    <location>
        <begin position="86"/>
        <end position="107"/>
    </location>
</feature>
<dbReference type="RefSeq" id="WP_093857610.1">
    <property type="nucleotide sequence ID" value="NZ_BJVZ01000007.1"/>
</dbReference>
<dbReference type="AlphaFoldDB" id="A0A1H0ESB2"/>
<accession>A0A1H0ESB2</accession>
<keyword evidence="6 9" id="KW-1133">Transmembrane helix</keyword>
<keyword evidence="2" id="KW-0813">Transport</keyword>
<dbReference type="STRING" id="237069.SAMN05216498_0044"/>
<keyword evidence="3" id="KW-1003">Cell membrane</keyword>
<feature type="transmembrane region" description="Helical" evidence="9">
    <location>
        <begin position="41"/>
        <end position="65"/>
    </location>
</feature>
<dbReference type="Proteomes" id="UP000199334">
    <property type="component" value="Unassembled WGS sequence"/>
</dbReference>
<name>A0A1H0ESB2_9BACI</name>
<dbReference type="OrthoDB" id="1807003at2"/>
<evidence type="ECO:0000256" key="7">
    <source>
        <dbReference type="ARBA" id="ARBA00023136"/>
    </source>
</evidence>
<evidence type="ECO:0000256" key="3">
    <source>
        <dbReference type="ARBA" id="ARBA00022475"/>
    </source>
</evidence>
<dbReference type="GO" id="GO:0022857">
    <property type="term" value="F:transmembrane transporter activity"/>
    <property type="evidence" value="ECO:0007669"/>
    <property type="project" value="TreeGrafter"/>
</dbReference>
<comment type="similarity">
    <text evidence="8">Belongs to the TRAP transporter small permease family.</text>
</comment>
<evidence type="ECO:0000256" key="5">
    <source>
        <dbReference type="ARBA" id="ARBA00022692"/>
    </source>
</evidence>
<dbReference type="InterPro" id="IPR055348">
    <property type="entry name" value="DctQ"/>
</dbReference>
<keyword evidence="12" id="KW-1185">Reference proteome</keyword>
<comment type="subcellular location">
    <subcellularLocation>
        <location evidence="1">Cell inner membrane</location>
        <topology evidence="1">Multi-pass membrane protein</topology>
    </subcellularLocation>
</comment>
<evidence type="ECO:0000256" key="9">
    <source>
        <dbReference type="SAM" id="Phobius"/>
    </source>
</evidence>
<feature type="transmembrane region" description="Helical" evidence="9">
    <location>
        <begin position="12"/>
        <end position="29"/>
    </location>
</feature>
<evidence type="ECO:0000256" key="8">
    <source>
        <dbReference type="ARBA" id="ARBA00038436"/>
    </source>
</evidence>
<dbReference type="PANTHER" id="PTHR35011:SF2">
    <property type="entry name" value="2,3-DIKETO-L-GULONATE TRAP TRANSPORTER SMALL PERMEASE PROTEIN YIAM"/>
    <property type="match status" value="1"/>
</dbReference>
<dbReference type="GO" id="GO:0015740">
    <property type="term" value="P:C4-dicarboxylate transport"/>
    <property type="evidence" value="ECO:0007669"/>
    <property type="project" value="TreeGrafter"/>
</dbReference>
<protein>
    <submittedName>
        <fullName evidence="11">TRAP-type C4-dicarboxylate transport system, small permease component</fullName>
    </submittedName>
</protein>
<proteinExistence type="inferred from homology"/>
<keyword evidence="7 9" id="KW-0472">Membrane</keyword>